<dbReference type="GO" id="GO:0031125">
    <property type="term" value="P:rRNA 3'-end processing"/>
    <property type="evidence" value="ECO:0007669"/>
    <property type="project" value="TreeGrafter"/>
</dbReference>
<organism evidence="3">
    <name type="scientific">Ignisphaera aggregans</name>
    <dbReference type="NCBI Taxonomy" id="334771"/>
    <lineage>
        <taxon>Archaea</taxon>
        <taxon>Thermoproteota</taxon>
        <taxon>Thermoprotei</taxon>
        <taxon>Desulfurococcales</taxon>
        <taxon>Desulfurococcaceae</taxon>
        <taxon>Ignisphaera</taxon>
    </lineage>
</organism>
<evidence type="ECO:0000256" key="1">
    <source>
        <dbReference type="ARBA" id="ARBA00022801"/>
    </source>
</evidence>
<dbReference type="PANTHER" id="PTHR37294:SF1">
    <property type="entry name" value="3'-5' EXORIBONUCLEASE YHAM"/>
    <property type="match status" value="1"/>
</dbReference>
<dbReference type="InterPro" id="IPR006674">
    <property type="entry name" value="HD_domain"/>
</dbReference>
<evidence type="ECO:0000259" key="2">
    <source>
        <dbReference type="SMART" id="SM00471"/>
    </source>
</evidence>
<dbReference type="SMART" id="SM00471">
    <property type="entry name" value="HDc"/>
    <property type="match status" value="1"/>
</dbReference>
<reference evidence="3" key="1">
    <citation type="journal article" date="2020" name="mSystems">
        <title>Genome- and Community-Level Interaction Insights into Carbon Utilization and Element Cycling Functions of Hydrothermarchaeota in Hydrothermal Sediment.</title>
        <authorList>
            <person name="Zhou Z."/>
            <person name="Liu Y."/>
            <person name="Xu W."/>
            <person name="Pan J."/>
            <person name="Luo Z.H."/>
            <person name="Li M."/>
        </authorList>
    </citation>
    <scope>NUCLEOTIDE SEQUENCE [LARGE SCALE GENOMIC DNA]</scope>
    <source>
        <strain evidence="3">SpSt-1121</strain>
    </source>
</reference>
<comment type="caution">
    <text evidence="3">The sequence shown here is derived from an EMBL/GenBank/DDBJ whole genome shotgun (WGS) entry which is preliminary data.</text>
</comment>
<dbReference type="InterPro" id="IPR003607">
    <property type="entry name" value="HD/PDEase_dom"/>
</dbReference>
<gene>
    <name evidence="3" type="ORF">ENM84_01850</name>
</gene>
<name>A0A7C5TKB5_9CREN</name>
<dbReference type="EMBL" id="DRZI01000069">
    <property type="protein sequence ID" value="HHP81390.1"/>
    <property type="molecule type" value="Genomic_DNA"/>
</dbReference>
<evidence type="ECO:0000313" key="3">
    <source>
        <dbReference type="EMBL" id="HHP81390.1"/>
    </source>
</evidence>
<dbReference type="PANTHER" id="PTHR37294">
    <property type="entry name" value="3'-5' EXORIBONUCLEASE YHAM"/>
    <property type="match status" value="1"/>
</dbReference>
<protein>
    <submittedName>
        <fullName evidence="3">HD domain-containing protein</fullName>
    </submittedName>
</protein>
<dbReference type="InterPro" id="IPR006675">
    <property type="entry name" value="HDIG_dom"/>
</dbReference>
<accession>A0A7C5TKB5</accession>
<proteinExistence type="predicted"/>
<sequence length="241" mass="26992">MTSSLISLIKEIVDNIKDSEIRKLTIDIISNPKLSFTSIKPLIELTESPAAPRKHHMFSGGLMIHTVSVAKIALALCKIFEEIYGVEINRDLVIAASILHDIYKYYQYDRDALNGGYRPRDDWYLSHDYAVVAEVAKRGGGDNIIRVLSEVHGIAPITTFEGLVVHLADSIDAKFGEHIQNEIISEIKNSGVENRGCKPIELFDIAIKKFGIHTVFRYAKDNAKLYELFNELCSEVASKGK</sequence>
<dbReference type="CDD" id="cd00077">
    <property type="entry name" value="HDc"/>
    <property type="match status" value="1"/>
</dbReference>
<keyword evidence="1" id="KW-0378">Hydrolase</keyword>
<dbReference type="InterPro" id="IPR050798">
    <property type="entry name" value="YhaM_exoribonuc/phosphodiest"/>
</dbReference>
<dbReference type="Gene3D" id="1.10.3210.10">
    <property type="entry name" value="Hypothetical protein af1432"/>
    <property type="match status" value="1"/>
</dbReference>
<dbReference type="NCBIfam" id="TIGR00277">
    <property type="entry name" value="HDIG"/>
    <property type="match status" value="1"/>
</dbReference>
<dbReference type="GO" id="GO:0016787">
    <property type="term" value="F:hydrolase activity"/>
    <property type="evidence" value="ECO:0007669"/>
    <property type="project" value="UniProtKB-KW"/>
</dbReference>
<dbReference type="SUPFAM" id="SSF109604">
    <property type="entry name" value="HD-domain/PDEase-like"/>
    <property type="match status" value="1"/>
</dbReference>
<dbReference type="Pfam" id="PF01966">
    <property type="entry name" value="HD"/>
    <property type="match status" value="1"/>
</dbReference>
<dbReference type="AlphaFoldDB" id="A0A7C5TKB5"/>
<feature type="domain" description="HD/PDEase" evidence="2">
    <location>
        <begin position="58"/>
        <end position="183"/>
    </location>
</feature>